<protein>
    <recommendedName>
        <fullName evidence="4">DUF3592 domain-containing protein</fullName>
    </recommendedName>
</protein>
<sequence>MPFGARFTLGMIILLFGGFGLLLTIFALVEGIPVLLVPGLIMSFIAFTPLYLILIKKHTKQKMLTGGQLVMTDFVDVTRAIYAVNGWQPYLIRSEWYDQVNHIMYRFKSGPISDDPSRYLTPDMKIPVYLNPQNPKQHYMDMSYIETITRS</sequence>
<keyword evidence="1" id="KW-0472">Membrane</keyword>
<evidence type="ECO:0008006" key="4">
    <source>
        <dbReference type="Google" id="ProtNLM"/>
    </source>
</evidence>
<proteinExistence type="predicted"/>
<keyword evidence="1" id="KW-0812">Transmembrane</keyword>
<feature type="transmembrane region" description="Helical" evidence="1">
    <location>
        <begin position="7"/>
        <end position="29"/>
    </location>
</feature>
<name>A0A9D1TUH2_9GAMM</name>
<feature type="transmembrane region" description="Helical" evidence="1">
    <location>
        <begin position="35"/>
        <end position="54"/>
    </location>
</feature>
<dbReference type="EMBL" id="DXHP01000126">
    <property type="protein sequence ID" value="HIW06812.1"/>
    <property type="molecule type" value="Genomic_DNA"/>
</dbReference>
<reference evidence="2" key="2">
    <citation type="submission" date="2021-04" db="EMBL/GenBank/DDBJ databases">
        <authorList>
            <person name="Gilroy R."/>
        </authorList>
    </citation>
    <scope>NUCLEOTIDE SEQUENCE</scope>
    <source>
        <strain evidence="2">CHK160-9182</strain>
    </source>
</reference>
<reference evidence="2" key="1">
    <citation type="journal article" date="2021" name="PeerJ">
        <title>Extensive microbial diversity within the chicken gut microbiome revealed by metagenomics and culture.</title>
        <authorList>
            <person name="Gilroy R."/>
            <person name="Ravi A."/>
            <person name="Getino M."/>
            <person name="Pursley I."/>
            <person name="Horton D.L."/>
            <person name="Alikhan N.F."/>
            <person name="Baker D."/>
            <person name="Gharbi K."/>
            <person name="Hall N."/>
            <person name="Watson M."/>
            <person name="Adriaenssens E.M."/>
            <person name="Foster-Nyarko E."/>
            <person name="Jarju S."/>
            <person name="Secka A."/>
            <person name="Antonio M."/>
            <person name="Oren A."/>
            <person name="Chaudhuri R.R."/>
            <person name="La Ragione R."/>
            <person name="Hildebrand F."/>
            <person name="Pallen M.J."/>
        </authorList>
    </citation>
    <scope>NUCLEOTIDE SEQUENCE</scope>
    <source>
        <strain evidence="2">CHK160-9182</strain>
    </source>
</reference>
<keyword evidence="1" id="KW-1133">Transmembrane helix</keyword>
<gene>
    <name evidence="2" type="ORF">H9889_05750</name>
</gene>
<dbReference type="AlphaFoldDB" id="A0A9D1TUH2"/>
<comment type="caution">
    <text evidence="2">The sequence shown here is derived from an EMBL/GenBank/DDBJ whole genome shotgun (WGS) entry which is preliminary data.</text>
</comment>
<evidence type="ECO:0000313" key="2">
    <source>
        <dbReference type="EMBL" id="HIW06812.1"/>
    </source>
</evidence>
<evidence type="ECO:0000256" key="1">
    <source>
        <dbReference type="SAM" id="Phobius"/>
    </source>
</evidence>
<evidence type="ECO:0000313" key="3">
    <source>
        <dbReference type="Proteomes" id="UP000823934"/>
    </source>
</evidence>
<accession>A0A9D1TUH2</accession>
<dbReference type="Proteomes" id="UP000823934">
    <property type="component" value="Unassembled WGS sequence"/>
</dbReference>
<organism evidence="2 3">
    <name type="scientific">Candidatus Ignatzschineria merdigallinarum</name>
    <dbReference type="NCBI Taxonomy" id="2838621"/>
    <lineage>
        <taxon>Bacteria</taxon>
        <taxon>Pseudomonadati</taxon>
        <taxon>Pseudomonadota</taxon>
        <taxon>Gammaproteobacteria</taxon>
        <taxon>Cardiobacteriales</taxon>
        <taxon>Ignatzschineriaceae</taxon>
        <taxon>Ignatzschineria</taxon>
    </lineage>
</organism>